<sequence length="397" mass="44777">MSLEPYSEIILELAKQGLSSSEISARISVESGGGRGFSARNVRKYCADNCVNLRGLPEEHLELEVAKAIAETGPTFGRRMMKGYLAVKGVHAAETRIGSVLRTIHRPYNEARHQGARNLNPLPYQADYMGQKIHLDQNEKLQMFGVTHVVAIDGYSKKIVGHSTMAIKNNLTIYEDVFRPAILANGMWDQVRVDHGKEFYLTLFIQELLSPHRYTQERRPYLQTPSTRNHTVERIWPEINSRVNYPLKKALLQLVDQELLDMDDSLDKYCVSCLTGQLCQIGVTRVVESWNAHRIPGKGTPNDLAGSGCPKKIPQELLPHSAEAAELYRQQLGSTLTPQSTFGVDPFLTEEDKLMAENQFAEQYSDISELLSRAVNNDFTPYKEALLFLITTTRRNV</sequence>
<evidence type="ECO:0000313" key="3">
    <source>
        <dbReference type="Proteomes" id="UP000298787"/>
    </source>
</evidence>
<dbReference type="Pfam" id="PF24764">
    <property type="entry name" value="rva_4"/>
    <property type="match status" value="1"/>
</dbReference>
<keyword evidence="3" id="KW-1185">Reference proteome</keyword>
<reference evidence="2 3" key="1">
    <citation type="submission" date="2019-01" db="EMBL/GenBank/DDBJ databases">
        <title>Genome Assembly of Collichthys lucidus.</title>
        <authorList>
            <person name="Cai M."/>
            <person name="Xiao S."/>
        </authorList>
    </citation>
    <scope>NUCLEOTIDE SEQUENCE [LARGE SCALE GENOMIC DNA]</scope>
    <source>
        <strain evidence="2">JT15FE1705JMU</strain>
        <tissue evidence="2">Muscle</tissue>
    </source>
</reference>
<dbReference type="PANTHER" id="PTHR46791:SF5">
    <property type="entry name" value="CLR5 DOMAIN-CONTAINING PROTEIN-RELATED"/>
    <property type="match status" value="1"/>
</dbReference>
<evidence type="ECO:0000259" key="1">
    <source>
        <dbReference type="Pfam" id="PF24764"/>
    </source>
</evidence>
<protein>
    <recommendedName>
        <fullName evidence="1">Integrase core domain-containing protein</fullName>
    </recommendedName>
</protein>
<evidence type="ECO:0000313" key="2">
    <source>
        <dbReference type="EMBL" id="TKS77866.1"/>
    </source>
</evidence>
<organism evidence="2 3">
    <name type="scientific">Collichthys lucidus</name>
    <name type="common">Big head croaker</name>
    <name type="synonym">Sciaena lucida</name>
    <dbReference type="NCBI Taxonomy" id="240159"/>
    <lineage>
        <taxon>Eukaryota</taxon>
        <taxon>Metazoa</taxon>
        <taxon>Chordata</taxon>
        <taxon>Craniata</taxon>
        <taxon>Vertebrata</taxon>
        <taxon>Euteleostomi</taxon>
        <taxon>Actinopterygii</taxon>
        <taxon>Neopterygii</taxon>
        <taxon>Teleostei</taxon>
        <taxon>Neoteleostei</taxon>
        <taxon>Acanthomorphata</taxon>
        <taxon>Eupercaria</taxon>
        <taxon>Sciaenidae</taxon>
        <taxon>Collichthys</taxon>
    </lineage>
</organism>
<proteinExistence type="predicted"/>
<accession>A0A4U5URX0</accession>
<dbReference type="PANTHER" id="PTHR46791">
    <property type="entry name" value="EXPRESSED PROTEIN"/>
    <property type="match status" value="1"/>
</dbReference>
<feature type="domain" description="Integrase core" evidence="1">
    <location>
        <begin position="132"/>
        <end position="305"/>
    </location>
</feature>
<dbReference type="InterPro" id="IPR058913">
    <property type="entry name" value="Integrase_dom_put"/>
</dbReference>
<dbReference type="EMBL" id="CM014087">
    <property type="protein sequence ID" value="TKS77866.1"/>
    <property type="molecule type" value="Genomic_DNA"/>
</dbReference>
<dbReference type="AlphaFoldDB" id="A0A4U5URX0"/>
<name>A0A4U5URX0_COLLU</name>
<dbReference type="Proteomes" id="UP000298787">
    <property type="component" value="Chromosome 10"/>
</dbReference>
<gene>
    <name evidence="2" type="ORF">D9C73_011957</name>
</gene>